<dbReference type="SUPFAM" id="SSF46689">
    <property type="entry name" value="Homeodomain-like"/>
    <property type="match status" value="1"/>
</dbReference>
<sequence length="218" mass="24088">MDDSQQRAAGPAPASSRGTERSQARRAELLATGRRLFADTSYDALSMDDIARHTGVAKGLIYYYFTSKRGYYLAIIEDAVAGLVLRAAGDRDLPPAERVHRTVDGYLRYAEHHQAAYRTVVTGGVGHDAQVLALRDEVRERLLGAIAEGAWGTTDVPPLVRAALIGWLSSVDGVTLDWLGRRELPRDAVRDLLVRTLRATLEAIEEFEPDFPVPRYGR</sequence>
<dbReference type="InterPro" id="IPR054129">
    <property type="entry name" value="DesT_TetR_C"/>
</dbReference>
<accession>A0ABP5IFV3</accession>
<keyword evidence="2 4" id="KW-0238">DNA-binding</keyword>
<feature type="region of interest" description="Disordered" evidence="5">
    <location>
        <begin position="1"/>
        <end position="24"/>
    </location>
</feature>
<feature type="domain" description="HTH tetR-type" evidence="6">
    <location>
        <begin position="23"/>
        <end position="83"/>
    </location>
</feature>
<evidence type="ECO:0000256" key="4">
    <source>
        <dbReference type="PROSITE-ProRule" id="PRU00335"/>
    </source>
</evidence>
<keyword evidence="1" id="KW-0805">Transcription regulation</keyword>
<dbReference type="EMBL" id="BAAAPE010000017">
    <property type="protein sequence ID" value="GAA2098343.1"/>
    <property type="molecule type" value="Genomic_DNA"/>
</dbReference>
<reference evidence="8" key="1">
    <citation type="journal article" date="2019" name="Int. J. Syst. Evol. Microbiol.">
        <title>The Global Catalogue of Microorganisms (GCM) 10K type strain sequencing project: providing services to taxonomists for standard genome sequencing and annotation.</title>
        <authorList>
            <consortium name="The Broad Institute Genomics Platform"/>
            <consortium name="The Broad Institute Genome Sequencing Center for Infectious Disease"/>
            <person name="Wu L."/>
            <person name="Ma J."/>
        </authorList>
    </citation>
    <scope>NUCLEOTIDE SEQUENCE [LARGE SCALE GENOMIC DNA]</scope>
    <source>
        <strain evidence="8">JCM 15478</strain>
    </source>
</reference>
<keyword evidence="8" id="KW-1185">Reference proteome</keyword>
<name>A0ABP5IFV3_9ACTN</name>
<feature type="DNA-binding region" description="H-T-H motif" evidence="4">
    <location>
        <begin position="46"/>
        <end position="65"/>
    </location>
</feature>
<dbReference type="Pfam" id="PF00440">
    <property type="entry name" value="TetR_N"/>
    <property type="match status" value="1"/>
</dbReference>
<dbReference type="InterPro" id="IPR036271">
    <property type="entry name" value="Tet_transcr_reg_TetR-rel_C_sf"/>
</dbReference>
<dbReference type="PROSITE" id="PS50977">
    <property type="entry name" value="HTH_TETR_2"/>
    <property type="match status" value="1"/>
</dbReference>
<evidence type="ECO:0000313" key="7">
    <source>
        <dbReference type="EMBL" id="GAA2098343.1"/>
    </source>
</evidence>
<dbReference type="PRINTS" id="PR00455">
    <property type="entry name" value="HTHTETR"/>
</dbReference>
<dbReference type="Proteomes" id="UP001500016">
    <property type="component" value="Unassembled WGS sequence"/>
</dbReference>
<evidence type="ECO:0000256" key="5">
    <source>
        <dbReference type="SAM" id="MobiDB-lite"/>
    </source>
</evidence>
<dbReference type="InterPro" id="IPR050109">
    <property type="entry name" value="HTH-type_TetR-like_transc_reg"/>
</dbReference>
<dbReference type="InterPro" id="IPR001647">
    <property type="entry name" value="HTH_TetR"/>
</dbReference>
<evidence type="ECO:0000259" key="6">
    <source>
        <dbReference type="PROSITE" id="PS50977"/>
    </source>
</evidence>
<dbReference type="PANTHER" id="PTHR30055">
    <property type="entry name" value="HTH-TYPE TRANSCRIPTIONAL REGULATOR RUTR"/>
    <property type="match status" value="1"/>
</dbReference>
<gene>
    <name evidence="7" type="ORF">GCM10009801_69360</name>
</gene>
<comment type="caution">
    <text evidence="7">The sequence shown here is derived from an EMBL/GenBank/DDBJ whole genome shotgun (WGS) entry which is preliminary data.</text>
</comment>
<dbReference type="SUPFAM" id="SSF48498">
    <property type="entry name" value="Tetracyclin repressor-like, C-terminal domain"/>
    <property type="match status" value="1"/>
</dbReference>
<protein>
    <submittedName>
        <fullName evidence="7">TetR/AcrR family transcriptional regulator</fullName>
    </submittedName>
</protein>
<evidence type="ECO:0000256" key="3">
    <source>
        <dbReference type="ARBA" id="ARBA00023163"/>
    </source>
</evidence>
<evidence type="ECO:0000256" key="2">
    <source>
        <dbReference type="ARBA" id="ARBA00023125"/>
    </source>
</evidence>
<keyword evidence="3" id="KW-0804">Transcription</keyword>
<dbReference type="PANTHER" id="PTHR30055:SF227">
    <property type="entry name" value="TRANSCRIPTIONAL REGULATORY PROTEIN (PROBABLY TETR-FAMILY)-RELATED"/>
    <property type="match status" value="1"/>
</dbReference>
<dbReference type="RefSeq" id="WP_344534043.1">
    <property type="nucleotide sequence ID" value="NZ_BAAAPE010000017.1"/>
</dbReference>
<dbReference type="InterPro" id="IPR009057">
    <property type="entry name" value="Homeodomain-like_sf"/>
</dbReference>
<evidence type="ECO:0000256" key="1">
    <source>
        <dbReference type="ARBA" id="ARBA00023015"/>
    </source>
</evidence>
<organism evidence="7 8">
    <name type="scientific">Streptomyces albiaxialis</name>
    <dbReference type="NCBI Taxonomy" id="329523"/>
    <lineage>
        <taxon>Bacteria</taxon>
        <taxon>Bacillati</taxon>
        <taxon>Actinomycetota</taxon>
        <taxon>Actinomycetes</taxon>
        <taxon>Kitasatosporales</taxon>
        <taxon>Streptomycetaceae</taxon>
        <taxon>Streptomyces</taxon>
    </lineage>
</organism>
<dbReference type="Pfam" id="PF21943">
    <property type="entry name" value="TetR_C_46"/>
    <property type="match status" value="1"/>
</dbReference>
<dbReference type="Gene3D" id="1.10.357.10">
    <property type="entry name" value="Tetracycline Repressor, domain 2"/>
    <property type="match status" value="1"/>
</dbReference>
<proteinExistence type="predicted"/>
<evidence type="ECO:0000313" key="8">
    <source>
        <dbReference type="Proteomes" id="UP001500016"/>
    </source>
</evidence>